<gene>
    <name evidence="1" type="ORF">ACFFN0_10330</name>
</gene>
<accession>A0ABV5V3N8</accession>
<evidence type="ECO:0000313" key="1">
    <source>
        <dbReference type="EMBL" id="MFB9732438.1"/>
    </source>
</evidence>
<protein>
    <recommendedName>
        <fullName evidence="3">Golgi phosphoprotein 3 GPP34</fullName>
    </recommendedName>
</protein>
<dbReference type="EMBL" id="JBHMAX010000019">
    <property type="protein sequence ID" value="MFB9732438.1"/>
    <property type="molecule type" value="Genomic_DNA"/>
</dbReference>
<evidence type="ECO:0008006" key="3">
    <source>
        <dbReference type="Google" id="ProtNLM"/>
    </source>
</evidence>
<reference evidence="1 2" key="1">
    <citation type="submission" date="2024-09" db="EMBL/GenBank/DDBJ databases">
        <authorList>
            <person name="Sun Q."/>
            <person name="Mori K."/>
        </authorList>
    </citation>
    <scope>NUCLEOTIDE SEQUENCE [LARGE SCALE GENOMIC DNA]</scope>
    <source>
        <strain evidence="1 2">JCM 12763</strain>
    </source>
</reference>
<keyword evidence="2" id="KW-1185">Reference proteome</keyword>
<sequence>MDMAPGGLPLAEGGGDRDGLEMDVLEVRLGPVLPHWPAGLVLHCSLQGDLVTQARAEVFGAGDQGGDEADARARGLDNLVSVLALAGWDDAAAQARRIRDAALETGGGPSDPGVGRLRRRVRRSWALRWSLRGLRPLTEEEVRRHGLPVDVVGDTYDRLLRMVDRAAGGERRHDVRPAVWTDHLAQLVVGLDLAAARLVLASLDVHGLRTGQAEHEVSHG</sequence>
<organism evidence="1 2">
    <name type="scientific">Ornithinimicrobium kibberense</name>
    <dbReference type="NCBI Taxonomy" id="282060"/>
    <lineage>
        <taxon>Bacteria</taxon>
        <taxon>Bacillati</taxon>
        <taxon>Actinomycetota</taxon>
        <taxon>Actinomycetes</taxon>
        <taxon>Micrococcales</taxon>
        <taxon>Ornithinimicrobiaceae</taxon>
        <taxon>Ornithinimicrobium</taxon>
    </lineage>
</organism>
<name>A0ABV5V3N8_9MICO</name>
<dbReference type="Proteomes" id="UP001589613">
    <property type="component" value="Unassembled WGS sequence"/>
</dbReference>
<proteinExistence type="predicted"/>
<dbReference type="RefSeq" id="WP_377466385.1">
    <property type="nucleotide sequence ID" value="NZ_JBHMAX010000019.1"/>
</dbReference>
<evidence type="ECO:0000313" key="2">
    <source>
        <dbReference type="Proteomes" id="UP001589613"/>
    </source>
</evidence>
<comment type="caution">
    <text evidence="1">The sequence shown here is derived from an EMBL/GenBank/DDBJ whole genome shotgun (WGS) entry which is preliminary data.</text>
</comment>